<keyword evidence="3" id="KW-1015">Disulfide bond</keyword>
<dbReference type="Gene3D" id="3.10.100.10">
    <property type="entry name" value="Mannose-Binding Protein A, subunit A"/>
    <property type="match status" value="1"/>
</dbReference>
<evidence type="ECO:0000313" key="7">
    <source>
        <dbReference type="Ensembl" id="ENSCCRP00000101733.1"/>
    </source>
</evidence>
<dbReference type="Pfam" id="PF00059">
    <property type="entry name" value="Lectin_C"/>
    <property type="match status" value="1"/>
</dbReference>
<feature type="coiled-coil region" evidence="4">
    <location>
        <begin position="100"/>
        <end position="127"/>
    </location>
</feature>
<dbReference type="Ensembl" id="ENSCCRT00000153799.1">
    <property type="protein sequence ID" value="ENSCCRP00000101733.1"/>
    <property type="gene ID" value="ENSCCRG00000066055.1"/>
</dbReference>
<protein>
    <submittedName>
        <fullName evidence="7">Si:ch211-133n4.11</fullName>
    </submittedName>
</protein>
<dbReference type="InterPro" id="IPR050828">
    <property type="entry name" value="C-type_lectin/matrix_domain"/>
</dbReference>
<keyword evidence="5" id="KW-1133">Transmembrane helix</keyword>
<comment type="subcellular location">
    <subcellularLocation>
        <location evidence="1">Cell membrane</location>
        <topology evidence="1">Single-pass type II membrane protein</topology>
    </subcellularLocation>
</comment>
<reference evidence="7" key="1">
    <citation type="submission" date="2025-08" db="UniProtKB">
        <authorList>
            <consortium name="Ensembl"/>
        </authorList>
    </citation>
    <scope>IDENTIFICATION</scope>
</reference>
<dbReference type="OMA" id="DGWIACR"/>
<organism evidence="7 8">
    <name type="scientific">Cyprinus carpio carpio</name>
    <dbReference type="NCBI Taxonomy" id="630221"/>
    <lineage>
        <taxon>Eukaryota</taxon>
        <taxon>Metazoa</taxon>
        <taxon>Chordata</taxon>
        <taxon>Craniata</taxon>
        <taxon>Vertebrata</taxon>
        <taxon>Euteleostomi</taxon>
        <taxon>Actinopterygii</taxon>
        <taxon>Neopterygii</taxon>
        <taxon>Teleostei</taxon>
        <taxon>Ostariophysi</taxon>
        <taxon>Cypriniformes</taxon>
        <taxon>Cyprinidae</taxon>
        <taxon>Cyprininae</taxon>
        <taxon>Cyprinus</taxon>
    </lineage>
</organism>
<evidence type="ECO:0000256" key="3">
    <source>
        <dbReference type="ARBA" id="ARBA00023157"/>
    </source>
</evidence>
<keyword evidence="4" id="KW-0175">Coiled coil</keyword>
<dbReference type="PANTHER" id="PTHR45710:SF26">
    <property type="entry name" value="RH26557P"/>
    <property type="match status" value="1"/>
</dbReference>
<dbReference type="PROSITE" id="PS50041">
    <property type="entry name" value="C_TYPE_LECTIN_2"/>
    <property type="match status" value="1"/>
</dbReference>
<keyword evidence="5" id="KW-0472">Membrane</keyword>
<evidence type="ECO:0000256" key="5">
    <source>
        <dbReference type="SAM" id="Phobius"/>
    </source>
</evidence>
<dbReference type="InterPro" id="IPR018378">
    <property type="entry name" value="C-type_lectin_CS"/>
</dbReference>
<dbReference type="GO" id="GO:0005886">
    <property type="term" value="C:plasma membrane"/>
    <property type="evidence" value="ECO:0007669"/>
    <property type="project" value="UniProtKB-SubCell"/>
</dbReference>
<reference evidence="7" key="2">
    <citation type="submission" date="2025-09" db="UniProtKB">
        <authorList>
            <consortium name="Ensembl"/>
        </authorList>
    </citation>
    <scope>IDENTIFICATION</scope>
</reference>
<dbReference type="InterPro" id="IPR033989">
    <property type="entry name" value="CD209-like_CTLD"/>
</dbReference>
<evidence type="ECO:0000256" key="4">
    <source>
        <dbReference type="SAM" id="Coils"/>
    </source>
</evidence>
<dbReference type="InterPro" id="IPR001304">
    <property type="entry name" value="C-type_lectin-like"/>
</dbReference>
<evidence type="ECO:0000313" key="8">
    <source>
        <dbReference type="Proteomes" id="UP001108240"/>
    </source>
</evidence>
<evidence type="ECO:0000256" key="2">
    <source>
        <dbReference type="ARBA" id="ARBA00022734"/>
    </source>
</evidence>
<dbReference type="PANTHER" id="PTHR45710">
    <property type="entry name" value="C-TYPE LECTIN DOMAIN-CONTAINING PROTEIN 180"/>
    <property type="match status" value="1"/>
</dbReference>
<dbReference type="Proteomes" id="UP001108240">
    <property type="component" value="Unplaced"/>
</dbReference>
<proteinExistence type="predicted"/>
<dbReference type="SUPFAM" id="SSF56436">
    <property type="entry name" value="C-type lectin-like"/>
    <property type="match status" value="1"/>
</dbReference>
<name>A0A9J7X3R2_CYPCA</name>
<feature type="transmembrane region" description="Helical" evidence="5">
    <location>
        <begin position="70"/>
        <end position="94"/>
    </location>
</feature>
<dbReference type="CDD" id="cd03590">
    <property type="entry name" value="CLECT_DC-SIGN_like"/>
    <property type="match status" value="1"/>
</dbReference>
<dbReference type="SMART" id="SM00034">
    <property type="entry name" value="CLECT"/>
    <property type="match status" value="1"/>
</dbReference>
<keyword evidence="8" id="KW-1185">Reference proteome</keyword>
<dbReference type="AlphaFoldDB" id="A0A9J7X3R2"/>
<dbReference type="InterPro" id="IPR016187">
    <property type="entry name" value="CTDL_fold"/>
</dbReference>
<sequence>MRTDTVDSKQHPQHHKQFNKMDSIYENLDYMPSTTAPDFRCSLYKDFSFEEREQEREREREVTSPKWSKVLLTLLSFSLAFALGGLCALGMLYVNTRSDFISAKEKNSTITRELEELKTNCTRVKESLSLSVAQSCNLSVDGWIACRGKLYLFNSGKLNWSSSRAFCVSKGADLVTITSLTEQDFLVSKIKQTHWIGLSDLETEGHWVWVNNQTLNETGVQFWFSEGPTEPDNWKKQDPSGEDCASLGDSNGNFQSWFDASCKQKKKFICEKKNVSTSIIGTNL</sequence>
<keyword evidence="2" id="KW-0430">Lectin</keyword>
<dbReference type="GO" id="GO:0030246">
    <property type="term" value="F:carbohydrate binding"/>
    <property type="evidence" value="ECO:0007669"/>
    <property type="project" value="UniProtKB-KW"/>
</dbReference>
<dbReference type="GeneTree" id="ENSGT01030000234575"/>
<keyword evidence="5" id="KW-0812">Transmembrane</keyword>
<feature type="domain" description="C-type lectin" evidence="6">
    <location>
        <begin position="146"/>
        <end position="271"/>
    </location>
</feature>
<dbReference type="PROSITE" id="PS00615">
    <property type="entry name" value="C_TYPE_LECTIN_1"/>
    <property type="match status" value="1"/>
</dbReference>
<evidence type="ECO:0000256" key="1">
    <source>
        <dbReference type="ARBA" id="ARBA00004401"/>
    </source>
</evidence>
<dbReference type="InterPro" id="IPR016186">
    <property type="entry name" value="C-type_lectin-like/link_sf"/>
</dbReference>
<accession>A0A9J7X3R2</accession>
<evidence type="ECO:0000259" key="6">
    <source>
        <dbReference type="PROSITE" id="PS50041"/>
    </source>
</evidence>